<evidence type="ECO:0000256" key="6">
    <source>
        <dbReference type="ARBA" id="ARBA00023136"/>
    </source>
</evidence>
<keyword evidence="10" id="KW-1185">Reference proteome</keyword>
<comment type="similarity">
    <text evidence="2">Belongs to the organo anion transporter (TC 2.A.60) family.</text>
</comment>
<keyword evidence="3" id="KW-1003">Cell membrane</keyword>
<dbReference type="GO" id="GO:0015347">
    <property type="term" value="F:sodium-independent organic anion transmembrane transporter activity"/>
    <property type="evidence" value="ECO:0007669"/>
    <property type="project" value="TreeGrafter"/>
</dbReference>
<organism evidence="10 11">
    <name type="scientific">Setaria digitata</name>
    <dbReference type="NCBI Taxonomy" id="48799"/>
    <lineage>
        <taxon>Eukaryota</taxon>
        <taxon>Metazoa</taxon>
        <taxon>Ecdysozoa</taxon>
        <taxon>Nematoda</taxon>
        <taxon>Chromadorea</taxon>
        <taxon>Rhabditida</taxon>
        <taxon>Spirurina</taxon>
        <taxon>Spiruromorpha</taxon>
        <taxon>Filarioidea</taxon>
        <taxon>Setariidae</taxon>
        <taxon>Setaria</taxon>
    </lineage>
</organism>
<protein>
    <submittedName>
        <fullName evidence="11">Kazal-like domain-containing protein</fullName>
    </submittedName>
</protein>
<evidence type="ECO:0000256" key="7">
    <source>
        <dbReference type="ARBA" id="ARBA00023157"/>
    </source>
</evidence>
<dbReference type="PROSITE" id="PS51465">
    <property type="entry name" value="KAZAL_2"/>
    <property type="match status" value="1"/>
</dbReference>
<accession>A0A915PRS9</accession>
<evidence type="ECO:0000256" key="4">
    <source>
        <dbReference type="ARBA" id="ARBA00022692"/>
    </source>
</evidence>
<feature type="transmembrane region" description="Helical" evidence="8">
    <location>
        <begin position="45"/>
        <end position="64"/>
    </location>
</feature>
<keyword evidence="6 8" id="KW-0472">Membrane</keyword>
<evidence type="ECO:0000256" key="8">
    <source>
        <dbReference type="SAM" id="Phobius"/>
    </source>
</evidence>
<dbReference type="GO" id="GO:0043252">
    <property type="term" value="P:sodium-independent organic anion transport"/>
    <property type="evidence" value="ECO:0007669"/>
    <property type="project" value="TreeGrafter"/>
</dbReference>
<keyword evidence="4 8" id="KW-0812">Transmembrane</keyword>
<evidence type="ECO:0000256" key="2">
    <source>
        <dbReference type="ARBA" id="ARBA00009657"/>
    </source>
</evidence>
<feature type="transmembrane region" description="Helical" evidence="8">
    <location>
        <begin position="12"/>
        <end position="33"/>
    </location>
</feature>
<dbReference type="WBParaSite" id="sdigi.contig217.g6244.t1">
    <property type="protein sequence ID" value="sdigi.contig217.g6244.t1"/>
    <property type="gene ID" value="sdigi.contig217.g6244"/>
</dbReference>
<evidence type="ECO:0000313" key="10">
    <source>
        <dbReference type="Proteomes" id="UP000887581"/>
    </source>
</evidence>
<evidence type="ECO:0000259" key="9">
    <source>
        <dbReference type="PROSITE" id="PS51465"/>
    </source>
</evidence>
<dbReference type="InterPro" id="IPR036259">
    <property type="entry name" value="MFS_trans_sf"/>
</dbReference>
<feature type="domain" description="Kazal-like" evidence="9">
    <location>
        <begin position="82"/>
        <end position="140"/>
    </location>
</feature>
<keyword evidence="7" id="KW-1015">Disulfide bond</keyword>
<comment type="subcellular location">
    <subcellularLocation>
        <location evidence="1">Cell membrane</location>
        <topology evidence="1">Multi-pass membrane protein</topology>
    </subcellularLocation>
</comment>
<dbReference type="PANTHER" id="PTHR11388">
    <property type="entry name" value="ORGANIC ANION TRANSPORTER"/>
    <property type="match status" value="1"/>
</dbReference>
<name>A0A915PRS9_9BILA</name>
<dbReference type="Proteomes" id="UP000887581">
    <property type="component" value="Unplaced"/>
</dbReference>
<dbReference type="Pfam" id="PF03137">
    <property type="entry name" value="OATP"/>
    <property type="match status" value="1"/>
</dbReference>
<dbReference type="InterPro" id="IPR002350">
    <property type="entry name" value="Kazal_dom"/>
</dbReference>
<feature type="transmembrane region" description="Helical" evidence="8">
    <location>
        <begin position="157"/>
        <end position="183"/>
    </location>
</feature>
<reference evidence="11" key="1">
    <citation type="submission" date="2022-11" db="UniProtKB">
        <authorList>
            <consortium name="WormBaseParasite"/>
        </authorList>
    </citation>
    <scope>IDENTIFICATION</scope>
</reference>
<evidence type="ECO:0000256" key="1">
    <source>
        <dbReference type="ARBA" id="ARBA00004651"/>
    </source>
</evidence>
<proteinExistence type="inferred from homology"/>
<dbReference type="PANTHER" id="PTHR11388:SF76">
    <property type="entry name" value="SOLUTE CARRIER ORGANIC ANION TRANSPORTER FAMILY MEMBER"/>
    <property type="match status" value="1"/>
</dbReference>
<dbReference type="AlphaFoldDB" id="A0A915PRS9"/>
<evidence type="ECO:0000313" key="11">
    <source>
        <dbReference type="WBParaSite" id="sdigi.contig217.g6244.t1"/>
    </source>
</evidence>
<keyword evidence="5 8" id="KW-1133">Transmembrane helix</keyword>
<dbReference type="GO" id="GO:0016323">
    <property type="term" value="C:basolateral plasma membrane"/>
    <property type="evidence" value="ECO:0007669"/>
    <property type="project" value="TreeGrafter"/>
</dbReference>
<evidence type="ECO:0000256" key="5">
    <source>
        <dbReference type="ARBA" id="ARBA00022989"/>
    </source>
</evidence>
<evidence type="ECO:0000256" key="3">
    <source>
        <dbReference type="ARBA" id="ARBA00022475"/>
    </source>
</evidence>
<feature type="transmembrane region" description="Helical" evidence="8">
    <location>
        <begin position="195"/>
        <end position="217"/>
    </location>
</feature>
<dbReference type="SUPFAM" id="SSF103473">
    <property type="entry name" value="MFS general substrate transporter"/>
    <property type="match status" value="1"/>
</dbReference>
<dbReference type="InterPro" id="IPR004156">
    <property type="entry name" value="OATP"/>
</dbReference>
<sequence length="302" mass="33120">MEFGIPQYNVHIIMAIFGIFGLAMGAVSGGLIVRRHKFNGRTAAIFILILTFINISLFFCEAFIGCYSTVSIIGANGWSKNYNYTQPCNANCHCQSAPLYPVCDKSGQAFFSPCHAGCRDVKIIDATKHELEFSSCECKPEEVLSRKNCQDGCTSKALIFIAIIIIGSFAIGNCLVPGILLLLRSVPPEHRSIALGLQGFVISLFASLPSPFIWGIIVDTTCLVWSYTCPGIKGACAIYQPVLLRRRLHFTYVAFRCASAIFDIYVVKQARGISFINEADDNNKRPTNVSEVTGKTMQATPC</sequence>